<reference evidence="2" key="1">
    <citation type="submission" date="2020-01" db="EMBL/GenBank/DDBJ databases">
        <authorList>
            <consortium name="DOE Joint Genome Institute"/>
            <person name="Haridas S."/>
            <person name="Albert R."/>
            <person name="Binder M."/>
            <person name="Bloem J."/>
            <person name="Labutti K."/>
            <person name="Salamov A."/>
            <person name="Andreopoulos B."/>
            <person name="Baker S.E."/>
            <person name="Barry K."/>
            <person name="Bills G."/>
            <person name="Bluhm B.H."/>
            <person name="Cannon C."/>
            <person name="Castanera R."/>
            <person name="Culley D.E."/>
            <person name="Daum C."/>
            <person name="Ezra D."/>
            <person name="Gonzalez J.B."/>
            <person name="Henrissat B."/>
            <person name="Kuo A."/>
            <person name="Liang C."/>
            <person name="Lipzen A."/>
            <person name="Lutzoni F."/>
            <person name="Magnuson J."/>
            <person name="Mondo S."/>
            <person name="Nolan M."/>
            <person name="Ohm R."/>
            <person name="Pangilinan J."/>
            <person name="Park H.-J."/>
            <person name="Ramirez L."/>
            <person name="Alfaro M."/>
            <person name="Sun H."/>
            <person name="Tritt A."/>
            <person name="Yoshinaga Y."/>
            <person name="Zwiers L.-H."/>
            <person name="Turgeon B.G."/>
            <person name="Goodwin S.B."/>
            <person name="Spatafora J.W."/>
            <person name="Crous P.W."/>
            <person name="Grigoriev I.V."/>
        </authorList>
    </citation>
    <scope>NUCLEOTIDE SEQUENCE</scope>
    <source>
        <strain evidence="2">P77</strain>
    </source>
</reference>
<feature type="compositionally biased region" description="Polar residues" evidence="1">
    <location>
        <begin position="23"/>
        <end position="34"/>
    </location>
</feature>
<evidence type="ECO:0000256" key="1">
    <source>
        <dbReference type="SAM" id="MobiDB-lite"/>
    </source>
</evidence>
<feature type="compositionally biased region" description="Basic and acidic residues" evidence="1">
    <location>
        <begin position="763"/>
        <end position="773"/>
    </location>
</feature>
<dbReference type="EMBL" id="ML975245">
    <property type="protein sequence ID" value="KAF1839382.1"/>
    <property type="molecule type" value="Genomic_DNA"/>
</dbReference>
<gene>
    <name evidence="2" type="ORF">BDW02DRAFT_635676</name>
</gene>
<dbReference type="Proteomes" id="UP000800040">
    <property type="component" value="Unassembled WGS sequence"/>
</dbReference>
<accession>A0A6A5KT01</accession>
<protein>
    <recommendedName>
        <fullName evidence="4">F-box domain-containing protein</fullName>
    </recommendedName>
</protein>
<evidence type="ECO:0000313" key="2">
    <source>
        <dbReference type="EMBL" id="KAF1839382.1"/>
    </source>
</evidence>
<sequence length="784" mass="90698">MNLFSFQDFESLSPDMYAFTPSREGSPTAVDSPSQPKPTAGVKRDSLLLKLPDDIFKCVMDYLDRDAAWSLKRLCKGITDNVTVNQLLYKYPIQLNDVREIRLRDWMYRSAGMIRWMAFMESINDKNRQYVHKLAVSHFASVEDFKWIEENLPCLTSLDISAIKDFVWTPEETWTWKMMAGACPKLFGRLEELAVANWADYTAHSRIEYSYSYQDYRFKQGFRISRRRDGGSVASVIFPICTKLKTLAIRERYSGFQCSTWNEWEVHQRVCCLVDGIQKYCPKSVTKLKVHDYAPYRSLFSTDATDWSQIKEVEIGLYSWMEDRRDRDVIGPIPYRITQGHHHREEEDAFDDKSFEACERNHMELGNHVVQGVGDLRGASFEDLLQSLQTISKKYPNINIKPIRDLENIILHPFHLVNVMQRRYQFGRTAQQNNEQALSDPSSKPEIQDALRWLAQNCNWQPILAWDSMMCDVFPANLEPSRTFLPKPEVLSRIQTMVSTLRGLNIPIRISIGDRKTTCPSAGLDGNLYFGDYKTFVGEGAEKHEVLLPTQAVFNLTPIASMVDELTIQYPSDVPGISGWLRGSRRTTPAETALMQREKAGWRRFWMRYASQFKNLKKLTAYVPNGIYEDWGKGELASLLSDERWQMLEVEEKGGDYGFLDSYFPLPGMSSNRYNFARRRHRTKFVHCVFFRLDNEPLNLVITDPELSEKEREEREITDEQIKDRGISCHRFWAKKEDDEQLPGGKAGDKRKRSESGEGVGAEESHAKSRRDALATAFESRFSS</sequence>
<evidence type="ECO:0000313" key="3">
    <source>
        <dbReference type="Proteomes" id="UP000800040"/>
    </source>
</evidence>
<proteinExistence type="predicted"/>
<dbReference type="AlphaFoldDB" id="A0A6A5KT01"/>
<name>A0A6A5KT01_9PLEO</name>
<feature type="region of interest" description="Disordered" evidence="1">
    <location>
        <begin position="22"/>
        <end position="41"/>
    </location>
</feature>
<keyword evidence="3" id="KW-1185">Reference proteome</keyword>
<dbReference type="OrthoDB" id="3889716at2759"/>
<organism evidence="2 3">
    <name type="scientific">Decorospora gaudefroyi</name>
    <dbReference type="NCBI Taxonomy" id="184978"/>
    <lineage>
        <taxon>Eukaryota</taxon>
        <taxon>Fungi</taxon>
        <taxon>Dikarya</taxon>
        <taxon>Ascomycota</taxon>
        <taxon>Pezizomycotina</taxon>
        <taxon>Dothideomycetes</taxon>
        <taxon>Pleosporomycetidae</taxon>
        <taxon>Pleosporales</taxon>
        <taxon>Pleosporineae</taxon>
        <taxon>Pleosporaceae</taxon>
        <taxon>Decorospora</taxon>
    </lineage>
</organism>
<evidence type="ECO:0008006" key="4">
    <source>
        <dbReference type="Google" id="ProtNLM"/>
    </source>
</evidence>
<feature type="region of interest" description="Disordered" evidence="1">
    <location>
        <begin position="734"/>
        <end position="784"/>
    </location>
</feature>